<proteinExistence type="predicted"/>
<dbReference type="SUPFAM" id="SSF51182">
    <property type="entry name" value="RmlC-like cupins"/>
    <property type="match status" value="1"/>
</dbReference>
<dbReference type="AlphaFoldDB" id="A0A382JFF9"/>
<dbReference type="Gene3D" id="2.60.120.10">
    <property type="entry name" value="Jelly Rolls"/>
    <property type="match status" value="1"/>
</dbReference>
<evidence type="ECO:0000313" key="1">
    <source>
        <dbReference type="EMBL" id="SVC09873.1"/>
    </source>
</evidence>
<dbReference type="InterPro" id="IPR014710">
    <property type="entry name" value="RmlC-like_jellyroll"/>
</dbReference>
<sequence length="205" mass="24120">MYMKYKNKMNEDIFLTTKNAIHQQWVNIPELVNFTPWPTDLTLKEIKPNHIPASTILQKWKTGLNPQTKRLHECICTLAPHVNWQQNYFEEELGRDFLNRYGFFELFGPTGHFHTIQTCAYIAYWDSKLYYPWHFHEAEELYFIISGQAEFKLEGQQPEILTATKTCFHRSNQPHALTTHSQPVLALLIWRGSGLTLKSSLLVHK</sequence>
<dbReference type="InterPro" id="IPR011051">
    <property type="entry name" value="RmlC_Cupin_sf"/>
</dbReference>
<evidence type="ECO:0008006" key="2">
    <source>
        <dbReference type="Google" id="ProtNLM"/>
    </source>
</evidence>
<gene>
    <name evidence="1" type="ORF">METZ01_LOCUS262727</name>
</gene>
<accession>A0A382JFF9</accession>
<dbReference type="Pfam" id="PF16867">
    <property type="entry name" value="DMSP_lyase"/>
    <property type="match status" value="1"/>
</dbReference>
<dbReference type="InterPro" id="IPR031723">
    <property type="entry name" value="DMSP_lyase"/>
</dbReference>
<name>A0A382JFF9_9ZZZZ</name>
<organism evidence="1">
    <name type="scientific">marine metagenome</name>
    <dbReference type="NCBI Taxonomy" id="408172"/>
    <lineage>
        <taxon>unclassified sequences</taxon>
        <taxon>metagenomes</taxon>
        <taxon>ecological metagenomes</taxon>
    </lineage>
</organism>
<reference evidence="1" key="1">
    <citation type="submission" date="2018-05" db="EMBL/GenBank/DDBJ databases">
        <authorList>
            <person name="Lanie J.A."/>
            <person name="Ng W.-L."/>
            <person name="Kazmierczak K.M."/>
            <person name="Andrzejewski T.M."/>
            <person name="Davidsen T.M."/>
            <person name="Wayne K.J."/>
            <person name="Tettelin H."/>
            <person name="Glass J.I."/>
            <person name="Rusch D."/>
            <person name="Podicherti R."/>
            <person name="Tsui H.-C.T."/>
            <person name="Winkler M.E."/>
        </authorList>
    </citation>
    <scope>NUCLEOTIDE SEQUENCE</scope>
</reference>
<dbReference type="EMBL" id="UINC01073464">
    <property type="protein sequence ID" value="SVC09873.1"/>
    <property type="molecule type" value="Genomic_DNA"/>
</dbReference>
<dbReference type="GO" id="GO:0047869">
    <property type="term" value="F:dimethylpropiothetin dethiomethylase activity"/>
    <property type="evidence" value="ECO:0007669"/>
    <property type="project" value="InterPro"/>
</dbReference>
<protein>
    <recommendedName>
        <fullName evidence="2">Cupin 2 conserved barrel domain-containing protein</fullName>
    </recommendedName>
</protein>
<dbReference type="CDD" id="cd20282">
    <property type="entry name" value="cupin_DddQ"/>
    <property type="match status" value="1"/>
</dbReference>